<organism evidence="2 3">
    <name type="scientific">Datura stramonium</name>
    <name type="common">Jimsonweed</name>
    <name type="synonym">Common thornapple</name>
    <dbReference type="NCBI Taxonomy" id="4076"/>
    <lineage>
        <taxon>Eukaryota</taxon>
        <taxon>Viridiplantae</taxon>
        <taxon>Streptophyta</taxon>
        <taxon>Embryophyta</taxon>
        <taxon>Tracheophyta</taxon>
        <taxon>Spermatophyta</taxon>
        <taxon>Magnoliopsida</taxon>
        <taxon>eudicotyledons</taxon>
        <taxon>Gunneridae</taxon>
        <taxon>Pentapetalae</taxon>
        <taxon>asterids</taxon>
        <taxon>lamiids</taxon>
        <taxon>Solanales</taxon>
        <taxon>Solanaceae</taxon>
        <taxon>Solanoideae</taxon>
        <taxon>Datureae</taxon>
        <taxon>Datura</taxon>
    </lineage>
</organism>
<sequence length="56" mass="6137">MAQSDTVEAPELMISQNSPGDEPGFSLATEQQEIQAGHWKHKSSHPIHNILSPLDT</sequence>
<dbReference type="Proteomes" id="UP000823775">
    <property type="component" value="Unassembled WGS sequence"/>
</dbReference>
<reference evidence="2 3" key="1">
    <citation type="journal article" date="2021" name="BMC Genomics">
        <title>Datura genome reveals duplications of psychoactive alkaloid biosynthetic genes and high mutation rate following tissue culture.</title>
        <authorList>
            <person name="Rajewski A."/>
            <person name="Carter-House D."/>
            <person name="Stajich J."/>
            <person name="Litt A."/>
        </authorList>
    </citation>
    <scope>NUCLEOTIDE SEQUENCE [LARGE SCALE GENOMIC DNA]</scope>
    <source>
        <strain evidence="2">AR-01</strain>
    </source>
</reference>
<accession>A0ABS8VN17</accession>
<evidence type="ECO:0000313" key="3">
    <source>
        <dbReference type="Proteomes" id="UP000823775"/>
    </source>
</evidence>
<comment type="caution">
    <text evidence="2">The sequence shown here is derived from an EMBL/GenBank/DDBJ whole genome shotgun (WGS) entry which is preliminary data.</text>
</comment>
<keyword evidence="3" id="KW-1185">Reference proteome</keyword>
<dbReference type="EMBL" id="JACEIK010005254">
    <property type="protein sequence ID" value="MCE0481056.1"/>
    <property type="molecule type" value="Genomic_DNA"/>
</dbReference>
<proteinExistence type="predicted"/>
<evidence type="ECO:0000313" key="2">
    <source>
        <dbReference type="EMBL" id="MCE0481056.1"/>
    </source>
</evidence>
<feature type="non-terminal residue" evidence="2">
    <location>
        <position position="56"/>
    </location>
</feature>
<gene>
    <name evidence="2" type="ORF">HAX54_038453</name>
</gene>
<evidence type="ECO:0000256" key="1">
    <source>
        <dbReference type="SAM" id="MobiDB-lite"/>
    </source>
</evidence>
<protein>
    <submittedName>
        <fullName evidence="2">Uncharacterized protein</fullName>
    </submittedName>
</protein>
<name>A0ABS8VN17_DATST</name>
<feature type="region of interest" description="Disordered" evidence="1">
    <location>
        <begin position="1"/>
        <end position="56"/>
    </location>
</feature>